<keyword evidence="4 11" id="KW-0808">Transferase</keyword>
<dbReference type="GO" id="GO:0010041">
    <property type="term" value="P:response to iron(III) ion"/>
    <property type="evidence" value="ECO:0007669"/>
    <property type="project" value="TreeGrafter"/>
</dbReference>
<evidence type="ECO:0000256" key="4">
    <source>
        <dbReference type="ARBA" id="ARBA00022679"/>
    </source>
</evidence>
<feature type="transmembrane region" description="Helical" evidence="8">
    <location>
        <begin position="92"/>
        <end position="111"/>
    </location>
</feature>
<dbReference type="EMBL" id="JYJA01000029">
    <property type="protein sequence ID" value="KJL43786.1"/>
    <property type="molecule type" value="Genomic_DNA"/>
</dbReference>
<evidence type="ECO:0000313" key="12">
    <source>
        <dbReference type="Proteomes" id="UP000034098"/>
    </source>
</evidence>
<evidence type="ECO:0000256" key="6">
    <source>
        <dbReference type="ARBA" id="ARBA00022989"/>
    </source>
</evidence>
<feature type="transmembrane region" description="Helical" evidence="8">
    <location>
        <begin position="285"/>
        <end position="306"/>
    </location>
</feature>
<comment type="caution">
    <text evidence="11">The sequence shown here is derived from an EMBL/GenBank/DDBJ whole genome shotgun (WGS) entry which is preliminary data.</text>
</comment>
<evidence type="ECO:0000256" key="7">
    <source>
        <dbReference type="ARBA" id="ARBA00023136"/>
    </source>
</evidence>
<organism evidence="11 12">
    <name type="scientific">Microbacterium trichothecenolyticum</name>
    <name type="common">Aureobacterium trichothecenolyticum</name>
    <dbReference type="NCBI Taxonomy" id="69370"/>
    <lineage>
        <taxon>Bacteria</taxon>
        <taxon>Bacillati</taxon>
        <taxon>Actinomycetota</taxon>
        <taxon>Actinomycetes</taxon>
        <taxon>Micrococcales</taxon>
        <taxon>Microbacteriaceae</taxon>
        <taxon>Microbacterium</taxon>
    </lineage>
</organism>
<keyword evidence="6 8" id="KW-1133">Transmembrane helix</keyword>
<dbReference type="AlphaFoldDB" id="A0A0M2HHK8"/>
<evidence type="ECO:0000256" key="5">
    <source>
        <dbReference type="ARBA" id="ARBA00022692"/>
    </source>
</evidence>
<dbReference type="PANTHER" id="PTHR33908:SF3">
    <property type="entry name" value="UNDECAPRENYL PHOSPHATE-ALPHA-4-AMINO-4-DEOXY-L-ARABINOSE ARABINOSYL TRANSFERASE"/>
    <property type="match status" value="1"/>
</dbReference>
<feature type="transmembrane region" description="Helical" evidence="8">
    <location>
        <begin position="168"/>
        <end position="201"/>
    </location>
</feature>
<keyword evidence="12" id="KW-1185">Reference proteome</keyword>
<comment type="subcellular location">
    <subcellularLocation>
        <location evidence="1">Cell membrane</location>
        <topology evidence="1">Multi-pass membrane protein</topology>
    </subcellularLocation>
</comment>
<protein>
    <submittedName>
        <fullName evidence="11">Undecaprenyl phosphate-alpha-4-amino-4-deoxy-L-arabinose arabinosyl transferase</fullName>
        <ecNumber evidence="11">2.4.2.43</ecNumber>
    </submittedName>
</protein>
<evidence type="ECO:0000313" key="11">
    <source>
        <dbReference type="EMBL" id="KJL43786.1"/>
    </source>
</evidence>
<dbReference type="Proteomes" id="UP000034098">
    <property type="component" value="Unassembled WGS sequence"/>
</dbReference>
<dbReference type="InterPro" id="IPR050297">
    <property type="entry name" value="LipidA_mod_glycosyltrf_83"/>
</dbReference>
<dbReference type="Pfam" id="PF24878">
    <property type="entry name" value="YkcB_C"/>
    <property type="match status" value="1"/>
</dbReference>
<sequence length="611" mass="63324">MRSRPARSTRREKFALAALLLGAASLYLAGLGQSGWGNAYYAAAAQAGSVDWTAFLFGSSDAGNAITVDKPPASLWLMALSGRLFGVSPASMLLPEAFLGVATVAVTYALVRRHHSARTALLAGGILAVTPAAALIFRYDNPDALLVLLVTIGLYATVRALDDHRIRWTLLIGLAFGLAFLTKQLQAFIVLPVVLAVYLWAGNGGLRERMRGVGIAMTAAVVSAGWWVALVTLVPSGRRPWIGGTSDDSFLGLTLGYNGLGRIFGGQGNNSPSGAGIDRLLIGNAGWLIGWLIPAALALTVAAQIWQRKAPRTDPARATLILLGGSMVTTLTALSAMSGIFHAYYSVAAAPSIAGCVAIGASVLWRERAHSSRRLTLAATVAGSGIWGCALLASDGGPLAAQVLVIIAAVIGAALICVAPTTRWGSSTAAVLAITAVMAGPVTASVAIASVGHAGSGAAAVSPHSADGSSTFGLDPRVVDALAQNGRDFRWVAATIGSPRAARYQLASGYPVMAIGGFKSTDPSPTLDQFQLYVTSGQVHWFIASGHGAIRSWVEQNFAPQQKSGITMYDLTTPPSPQPAAAHTSTMSELVDTNPVLGLYAARRGDDRTAY</sequence>
<feature type="transmembrane region" description="Helical" evidence="8">
    <location>
        <begin position="343"/>
        <end position="363"/>
    </location>
</feature>
<dbReference type="PANTHER" id="PTHR33908">
    <property type="entry name" value="MANNOSYLTRANSFERASE YKCB-RELATED"/>
    <property type="match status" value="1"/>
</dbReference>
<evidence type="ECO:0000256" key="8">
    <source>
        <dbReference type="SAM" id="Phobius"/>
    </source>
</evidence>
<feature type="domain" description="Putative mannosyltransferase YkcA/B-like C-terminal" evidence="10">
    <location>
        <begin position="479"/>
        <end position="557"/>
    </location>
</feature>
<evidence type="ECO:0000256" key="3">
    <source>
        <dbReference type="ARBA" id="ARBA00022676"/>
    </source>
</evidence>
<keyword evidence="3 11" id="KW-0328">Glycosyltransferase</keyword>
<feature type="transmembrane region" description="Helical" evidence="8">
    <location>
        <begin position="375"/>
        <end position="393"/>
    </location>
</feature>
<dbReference type="GO" id="GO:0009103">
    <property type="term" value="P:lipopolysaccharide biosynthetic process"/>
    <property type="evidence" value="ECO:0007669"/>
    <property type="project" value="UniProtKB-ARBA"/>
</dbReference>
<dbReference type="GO" id="GO:0103015">
    <property type="term" value="F:4-amino-4-deoxy-L-arabinose transferase activity"/>
    <property type="evidence" value="ECO:0007669"/>
    <property type="project" value="UniProtKB-EC"/>
</dbReference>
<reference evidence="11 12" key="1">
    <citation type="submission" date="2015-02" db="EMBL/GenBank/DDBJ databases">
        <title>Draft genome sequences of ten Microbacterium spp. with emphasis on heavy metal contaminated environments.</title>
        <authorList>
            <person name="Corretto E."/>
        </authorList>
    </citation>
    <scope>NUCLEOTIDE SEQUENCE [LARGE SCALE GENOMIC DNA]</scope>
    <source>
        <strain evidence="11 12">DSM 8608</strain>
    </source>
</reference>
<dbReference type="OrthoDB" id="5241882at2"/>
<name>A0A0M2HHK8_MICTR</name>
<feature type="transmembrane region" description="Helical" evidence="8">
    <location>
        <begin position="120"/>
        <end position="138"/>
    </location>
</feature>
<feature type="transmembrane region" description="Helical" evidence="8">
    <location>
        <begin position="430"/>
        <end position="452"/>
    </location>
</feature>
<dbReference type="PATRIC" id="fig|69370.6.peg.1194"/>
<feature type="transmembrane region" description="Helical" evidence="8">
    <location>
        <begin position="213"/>
        <end position="236"/>
    </location>
</feature>
<evidence type="ECO:0000259" key="10">
    <source>
        <dbReference type="Pfam" id="PF24878"/>
    </source>
</evidence>
<dbReference type="InterPro" id="IPR038731">
    <property type="entry name" value="RgtA/B/C-like"/>
</dbReference>
<dbReference type="RefSeq" id="WP_052676708.1">
    <property type="nucleotide sequence ID" value="NZ_JYJA01000029.1"/>
</dbReference>
<dbReference type="InterPro" id="IPR056785">
    <property type="entry name" value="YkcA/B-like_C"/>
</dbReference>
<dbReference type="Pfam" id="PF13231">
    <property type="entry name" value="PMT_2"/>
    <property type="match status" value="1"/>
</dbReference>
<feature type="transmembrane region" description="Helical" evidence="8">
    <location>
        <begin position="318"/>
        <end position="337"/>
    </location>
</feature>
<keyword evidence="7 8" id="KW-0472">Membrane</keyword>
<feature type="domain" description="Glycosyltransferase RgtA/B/C/D-like" evidence="9">
    <location>
        <begin position="69"/>
        <end position="223"/>
    </location>
</feature>
<keyword evidence="2" id="KW-1003">Cell membrane</keyword>
<accession>A0A0M2HHK8</accession>
<feature type="transmembrane region" description="Helical" evidence="8">
    <location>
        <begin position="144"/>
        <end position="161"/>
    </location>
</feature>
<gene>
    <name evidence="11" type="primary">arnT</name>
    <name evidence="11" type="ORF">RS82_01162</name>
</gene>
<keyword evidence="5 8" id="KW-0812">Transmembrane</keyword>
<dbReference type="EC" id="2.4.2.43" evidence="11"/>
<evidence type="ECO:0000256" key="2">
    <source>
        <dbReference type="ARBA" id="ARBA00022475"/>
    </source>
</evidence>
<evidence type="ECO:0000259" key="9">
    <source>
        <dbReference type="Pfam" id="PF13231"/>
    </source>
</evidence>
<feature type="transmembrane region" description="Helical" evidence="8">
    <location>
        <begin position="399"/>
        <end position="418"/>
    </location>
</feature>
<dbReference type="GO" id="GO:0005886">
    <property type="term" value="C:plasma membrane"/>
    <property type="evidence" value="ECO:0007669"/>
    <property type="project" value="UniProtKB-SubCell"/>
</dbReference>
<evidence type="ECO:0000256" key="1">
    <source>
        <dbReference type="ARBA" id="ARBA00004651"/>
    </source>
</evidence>
<proteinExistence type="predicted"/>